<organism evidence="1 2">
    <name type="scientific">Symbiodinium pilosum</name>
    <name type="common">Dinoflagellate</name>
    <dbReference type="NCBI Taxonomy" id="2952"/>
    <lineage>
        <taxon>Eukaryota</taxon>
        <taxon>Sar</taxon>
        <taxon>Alveolata</taxon>
        <taxon>Dinophyceae</taxon>
        <taxon>Suessiales</taxon>
        <taxon>Symbiodiniaceae</taxon>
        <taxon>Symbiodinium</taxon>
    </lineage>
</organism>
<keyword evidence="2" id="KW-1185">Reference proteome</keyword>
<evidence type="ECO:0000313" key="2">
    <source>
        <dbReference type="Proteomes" id="UP000649617"/>
    </source>
</evidence>
<proteinExistence type="predicted"/>
<comment type="caution">
    <text evidence="1">The sequence shown here is derived from an EMBL/GenBank/DDBJ whole genome shotgun (WGS) entry which is preliminary data.</text>
</comment>
<name>A0A812J186_SYMPI</name>
<gene>
    <name evidence="1" type="primary">tubd1</name>
    <name evidence="1" type="ORF">SPIL2461_LOCUS1533</name>
</gene>
<dbReference type="Proteomes" id="UP000649617">
    <property type="component" value="Unassembled WGS sequence"/>
</dbReference>
<sequence length="165" mass="18301">PVFSRYAPPFLPDEWYVANGVNYTRSCSDPGAQDPDCSYPGPLDVDGFPTFFWGFAVMLTTMEDILANTELKSLETGTQDAIAGINRFAFELSDPNPHASLADVGGIWKQSSHTQPLIDPVQVDVMVEEFGLHWTLRMAPADGWPVVSQDFWRQLLLVLPLTALL</sequence>
<feature type="non-terminal residue" evidence="1">
    <location>
        <position position="165"/>
    </location>
</feature>
<protein>
    <submittedName>
        <fullName evidence="1">Tubd1 protein</fullName>
    </submittedName>
</protein>
<dbReference type="OrthoDB" id="2423701at2759"/>
<evidence type="ECO:0000313" key="1">
    <source>
        <dbReference type="EMBL" id="CAE7192496.1"/>
    </source>
</evidence>
<accession>A0A812J186</accession>
<dbReference type="AlphaFoldDB" id="A0A812J186"/>
<feature type="non-terminal residue" evidence="1">
    <location>
        <position position="1"/>
    </location>
</feature>
<dbReference type="EMBL" id="CAJNIZ010001503">
    <property type="protein sequence ID" value="CAE7192496.1"/>
    <property type="molecule type" value="Genomic_DNA"/>
</dbReference>
<reference evidence="1" key="1">
    <citation type="submission" date="2021-02" db="EMBL/GenBank/DDBJ databases">
        <authorList>
            <person name="Dougan E. K."/>
            <person name="Rhodes N."/>
            <person name="Thang M."/>
            <person name="Chan C."/>
        </authorList>
    </citation>
    <scope>NUCLEOTIDE SEQUENCE</scope>
</reference>